<evidence type="ECO:0000313" key="3">
    <source>
        <dbReference type="Proteomes" id="UP000243975"/>
    </source>
</evidence>
<proteinExistence type="predicted"/>
<dbReference type="Gramene" id="KVI02245">
    <property type="protein sequence ID" value="KVI02245"/>
    <property type="gene ID" value="Ccrd_019533"/>
</dbReference>
<gene>
    <name evidence="2" type="ORF">Ccrd_019533</name>
</gene>
<feature type="signal peptide" evidence="1">
    <location>
        <begin position="1"/>
        <end position="26"/>
    </location>
</feature>
<feature type="chain" id="PRO_5007119380" evidence="1">
    <location>
        <begin position="27"/>
        <end position="162"/>
    </location>
</feature>
<organism evidence="2 3">
    <name type="scientific">Cynara cardunculus var. scolymus</name>
    <name type="common">Globe artichoke</name>
    <name type="synonym">Cynara scolymus</name>
    <dbReference type="NCBI Taxonomy" id="59895"/>
    <lineage>
        <taxon>Eukaryota</taxon>
        <taxon>Viridiplantae</taxon>
        <taxon>Streptophyta</taxon>
        <taxon>Embryophyta</taxon>
        <taxon>Tracheophyta</taxon>
        <taxon>Spermatophyta</taxon>
        <taxon>Magnoliopsida</taxon>
        <taxon>eudicotyledons</taxon>
        <taxon>Gunneridae</taxon>
        <taxon>Pentapetalae</taxon>
        <taxon>asterids</taxon>
        <taxon>campanulids</taxon>
        <taxon>Asterales</taxon>
        <taxon>Asteraceae</taxon>
        <taxon>Carduoideae</taxon>
        <taxon>Cardueae</taxon>
        <taxon>Carduinae</taxon>
        <taxon>Cynara</taxon>
    </lineage>
</organism>
<evidence type="ECO:0000313" key="2">
    <source>
        <dbReference type="EMBL" id="KVI02245.1"/>
    </source>
</evidence>
<evidence type="ECO:0000256" key="1">
    <source>
        <dbReference type="SAM" id="SignalP"/>
    </source>
</evidence>
<name>A0A103Y494_CYNCS</name>
<keyword evidence="1" id="KW-0732">Signal</keyword>
<protein>
    <submittedName>
        <fullName evidence="2">Uncharacterized protein</fullName>
    </submittedName>
</protein>
<comment type="caution">
    <text evidence="2">The sequence shown here is derived from an EMBL/GenBank/DDBJ whole genome shotgun (WGS) entry which is preliminary data.</text>
</comment>
<dbReference type="STRING" id="59895.A0A103Y494"/>
<keyword evidence="3" id="KW-1185">Reference proteome</keyword>
<reference evidence="2 3" key="1">
    <citation type="journal article" date="2016" name="Sci. Rep.">
        <title>The genome sequence of the outbreeding globe artichoke constructed de novo incorporating a phase-aware low-pass sequencing strategy of F1 progeny.</title>
        <authorList>
            <person name="Scaglione D."/>
            <person name="Reyes-Chin-Wo S."/>
            <person name="Acquadro A."/>
            <person name="Froenicke L."/>
            <person name="Portis E."/>
            <person name="Beitel C."/>
            <person name="Tirone M."/>
            <person name="Mauro R."/>
            <person name="Lo Monaco A."/>
            <person name="Mauromicale G."/>
            <person name="Faccioli P."/>
            <person name="Cattivelli L."/>
            <person name="Rieseberg L."/>
            <person name="Michelmore R."/>
            <person name="Lanteri S."/>
        </authorList>
    </citation>
    <scope>NUCLEOTIDE SEQUENCE [LARGE SCALE GENOMIC DNA]</scope>
    <source>
        <strain evidence="2">2C</strain>
    </source>
</reference>
<dbReference type="AlphaFoldDB" id="A0A103Y494"/>
<sequence>MGKVVTIIASYSTFFLLLLAEKAVVGRHLQYDVAAELQVSDGVNDFVVREEEPLLHFKGMDSSEAHCQQMYGFLPCSSNVPSHIFLIVIYEYLLHHGESYAGGDGRISPSGLTCSKEKAQDYIVTGAGLLAGSNELSCQSYVLFAHTVSSHPTTERVWFIVF</sequence>
<dbReference type="Proteomes" id="UP000243975">
    <property type="component" value="Unassembled WGS sequence"/>
</dbReference>
<accession>A0A103Y494</accession>
<dbReference type="EMBL" id="LEKV01002660">
    <property type="protein sequence ID" value="KVI02245.1"/>
    <property type="molecule type" value="Genomic_DNA"/>
</dbReference>